<dbReference type="GO" id="GO:0009658">
    <property type="term" value="P:chloroplast organization"/>
    <property type="evidence" value="ECO:0007669"/>
    <property type="project" value="UniProtKB-ARBA"/>
</dbReference>
<dbReference type="SUPFAM" id="SSF47661">
    <property type="entry name" value="t-snare proteins"/>
    <property type="match status" value="1"/>
</dbReference>
<keyword evidence="7" id="KW-0333">Golgi apparatus</keyword>
<dbReference type="Gene3D" id="1.20.58.70">
    <property type="match status" value="1"/>
</dbReference>
<dbReference type="AlphaFoldDB" id="A0AAP0H145"/>
<evidence type="ECO:0000256" key="10">
    <source>
        <dbReference type="RuleBase" id="RU003858"/>
    </source>
</evidence>
<feature type="region of interest" description="Disordered" evidence="11">
    <location>
        <begin position="20"/>
        <end position="73"/>
    </location>
</feature>
<dbReference type="PROSITE" id="PS00914">
    <property type="entry name" value="SYNTAXIN"/>
    <property type="match status" value="1"/>
</dbReference>
<evidence type="ECO:0000256" key="6">
    <source>
        <dbReference type="ARBA" id="ARBA00022989"/>
    </source>
</evidence>
<dbReference type="SMART" id="SM00503">
    <property type="entry name" value="SynN"/>
    <property type="match status" value="1"/>
</dbReference>
<dbReference type="GO" id="GO:0050832">
    <property type="term" value="P:defense response to fungus"/>
    <property type="evidence" value="ECO:0007669"/>
    <property type="project" value="UniProtKB-ARBA"/>
</dbReference>
<feature type="transmembrane region" description="Helical" evidence="12">
    <location>
        <begin position="303"/>
        <end position="324"/>
    </location>
</feature>
<dbReference type="GO" id="GO:0019005">
    <property type="term" value="C:SCF ubiquitin ligase complex"/>
    <property type="evidence" value="ECO:0007669"/>
    <property type="project" value="TreeGrafter"/>
</dbReference>
<comment type="caution">
    <text evidence="14">The sequence shown here is derived from an EMBL/GenBank/DDBJ whole genome shotgun (WGS) entry which is preliminary data.</text>
</comment>
<keyword evidence="2" id="KW-0813">Transport</keyword>
<keyword evidence="5" id="KW-0653">Protein transport</keyword>
<proteinExistence type="inferred from homology"/>
<dbReference type="GO" id="GO:0006906">
    <property type="term" value="P:vesicle fusion"/>
    <property type="evidence" value="ECO:0007669"/>
    <property type="project" value="UniProtKB-ARBA"/>
</dbReference>
<feature type="domain" description="T-SNARE coiled-coil homology" evidence="13">
    <location>
        <begin position="233"/>
        <end position="295"/>
    </location>
</feature>
<dbReference type="SUPFAM" id="SSF52047">
    <property type="entry name" value="RNI-like"/>
    <property type="match status" value="1"/>
</dbReference>
<dbReference type="InterPro" id="IPR006011">
    <property type="entry name" value="Syntaxin_N"/>
</dbReference>
<reference evidence="14 15" key="1">
    <citation type="submission" date="2024-04" db="EMBL/GenBank/DDBJ databases">
        <title>The reference genome of an endangered Asteraceae, Deinandra increscens subsp. villosa, native to the Central Coast of California.</title>
        <authorList>
            <person name="Guilliams M."/>
            <person name="Hasenstab-Lehman K."/>
            <person name="Meyer R."/>
            <person name="Mcevoy S."/>
        </authorList>
    </citation>
    <scope>NUCLEOTIDE SEQUENCE [LARGE SCALE GENOMIC DNA]</scope>
    <source>
        <tissue evidence="14">Leaf</tissue>
    </source>
</reference>
<dbReference type="InterPro" id="IPR006553">
    <property type="entry name" value="Leu-rich_rpt_Cys-con_subtyp"/>
</dbReference>
<evidence type="ECO:0000256" key="3">
    <source>
        <dbReference type="ARBA" id="ARBA00022692"/>
    </source>
</evidence>
<dbReference type="CDD" id="cd15845">
    <property type="entry name" value="SNARE_syntaxin16"/>
    <property type="match status" value="1"/>
</dbReference>
<comment type="subcellular location">
    <subcellularLocation>
        <location evidence="9">Golgi apparatus</location>
        <location evidence="9">trans-Golgi network membrane</location>
        <topology evidence="9">Single-pass type IV membrane protein</topology>
    </subcellularLocation>
</comment>
<dbReference type="Gene3D" id="3.80.10.10">
    <property type="entry name" value="Ribonuclease Inhibitor"/>
    <property type="match status" value="2"/>
</dbReference>
<dbReference type="GO" id="GO:0016020">
    <property type="term" value="C:membrane"/>
    <property type="evidence" value="ECO:0007669"/>
    <property type="project" value="InterPro"/>
</dbReference>
<dbReference type="Pfam" id="PF05739">
    <property type="entry name" value="SNARE"/>
    <property type="match status" value="1"/>
</dbReference>
<dbReference type="InterPro" id="IPR057207">
    <property type="entry name" value="FBXL15_LRR"/>
</dbReference>
<gene>
    <name evidence="14" type="ORF">SSX86_009501</name>
</gene>
<evidence type="ECO:0000256" key="12">
    <source>
        <dbReference type="SAM" id="Phobius"/>
    </source>
</evidence>
<evidence type="ECO:0000259" key="13">
    <source>
        <dbReference type="PROSITE" id="PS50192"/>
    </source>
</evidence>
<dbReference type="InterPro" id="IPR000727">
    <property type="entry name" value="T_SNARE_dom"/>
</dbReference>
<dbReference type="GO" id="GO:0006886">
    <property type="term" value="P:intracellular protein transport"/>
    <property type="evidence" value="ECO:0007669"/>
    <property type="project" value="InterPro"/>
</dbReference>
<sequence>MATRNRTFLFRRYRDALKGVRAPPGRSNAVPSSSGGGPVIEMSNTTSTPLRKPHRSYAPLSTEDPATSTVGTPTVGLPPAWVDVSEELAANIQQARSKMAELAKAHAKALMPSFGDGKEDQHRIEALTFEVTDLLKKTEKRLRKLSAAGGPFEDSTIRKNVQRSLASDLQNLSMELRRKQSNYLKRIKKQKEGSDGVDLEMNLNEKPSVREDDDGFDGMSFNNHQMAKLKKSEALTVEREKEIQQVAESVNELAQIMKDLSVLVIDQGTIIDRIDYNIQNVAVTVDKGLQQLQKAERNQKQGGMVTCASVLVIMCFVMLVLLILKEVLDVSRCENVSSAGLISITRGCKSLQKLNAGYYFLELSTTVFENFKDLKHLKTIRVDGARVNNTFFKIISTNCLFLVEVGLSKCEGVDDAGIMQLAYGHPGLKLLDLTCCNDLTDMAISAVAHSCTKLLCLKLESCSLLTEKSFSSIGSSCVLLEELDLTECCVNDKGLEYLSKCVELQCLRLGICTDISSKGLSYIASKCKNLKELDLYRCFNIDDDGLGFIASGCKKLRKLNLCYCTKITDTGIACLRQLEELSDLEMRSILDVTSAGLTALASGCRKLSQLDIKHCGNISDAGFWSLSYYSWNLQQINISYCGVSDAGLCMMMSNLPRLQDVKLVNLAKVSVRGYELALRASCARLKKVKVVASLRPLLSVELLEALGASGCRIRWD</sequence>
<evidence type="ECO:0000256" key="4">
    <source>
        <dbReference type="ARBA" id="ARBA00022821"/>
    </source>
</evidence>
<evidence type="ECO:0000256" key="8">
    <source>
        <dbReference type="ARBA" id="ARBA00023136"/>
    </source>
</evidence>
<dbReference type="GO" id="GO:0005484">
    <property type="term" value="F:SNAP receptor activity"/>
    <property type="evidence" value="ECO:0007669"/>
    <property type="project" value="InterPro"/>
</dbReference>
<organism evidence="14 15">
    <name type="scientific">Deinandra increscens subsp. villosa</name>
    <dbReference type="NCBI Taxonomy" id="3103831"/>
    <lineage>
        <taxon>Eukaryota</taxon>
        <taxon>Viridiplantae</taxon>
        <taxon>Streptophyta</taxon>
        <taxon>Embryophyta</taxon>
        <taxon>Tracheophyta</taxon>
        <taxon>Spermatophyta</taxon>
        <taxon>Magnoliopsida</taxon>
        <taxon>eudicotyledons</taxon>
        <taxon>Gunneridae</taxon>
        <taxon>Pentapetalae</taxon>
        <taxon>asterids</taxon>
        <taxon>campanulids</taxon>
        <taxon>Asterales</taxon>
        <taxon>Asteraceae</taxon>
        <taxon>Asteroideae</taxon>
        <taxon>Heliantheae alliance</taxon>
        <taxon>Madieae</taxon>
        <taxon>Madiinae</taxon>
        <taxon>Deinandra</taxon>
    </lineage>
</organism>
<dbReference type="GO" id="GO:0043001">
    <property type="term" value="P:Golgi to plasma membrane protein transport"/>
    <property type="evidence" value="ECO:0007669"/>
    <property type="project" value="UniProtKB-ARBA"/>
</dbReference>
<evidence type="ECO:0000313" key="15">
    <source>
        <dbReference type="Proteomes" id="UP001408789"/>
    </source>
</evidence>
<dbReference type="SMART" id="SM00397">
    <property type="entry name" value="t_SNARE"/>
    <property type="match status" value="1"/>
</dbReference>
<evidence type="ECO:0000313" key="14">
    <source>
        <dbReference type="EMBL" id="KAK9070933.1"/>
    </source>
</evidence>
<dbReference type="SMART" id="SM00367">
    <property type="entry name" value="LRR_CC"/>
    <property type="match status" value="10"/>
</dbReference>
<dbReference type="GO" id="GO:0005802">
    <property type="term" value="C:trans-Golgi network"/>
    <property type="evidence" value="ECO:0007669"/>
    <property type="project" value="UniProtKB-ARBA"/>
</dbReference>
<evidence type="ECO:0000256" key="7">
    <source>
        <dbReference type="ARBA" id="ARBA00023034"/>
    </source>
</evidence>
<dbReference type="InterPro" id="IPR032675">
    <property type="entry name" value="LRR_dom_sf"/>
</dbReference>
<keyword evidence="15" id="KW-1185">Reference proteome</keyword>
<name>A0AAP0H145_9ASTR</name>
<evidence type="ECO:0000256" key="5">
    <source>
        <dbReference type="ARBA" id="ARBA00022927"/>
    </source>
</evidence>
<comment type="similarity">
    <text evidence="1 10">Belongs to the syntaxin family.</text>
</comment>
<evidence type="ECO:0000256" key="11">
    <source>
        <dbReference type="SAM" id="MobiDB-lite"/>
    </source>
</evidence>
<dbReference type="PANTHER" id="PTHR13318">
    <property type="entry name" value="PARTNER OF PAIRED, ISOFORM B-RELATED"/>
    <property type="match status" value="1"/>
</dbReference>
<dbReference type="GO" id="GO:0031146">
    <property type="term" value="P:SCF-dependent proteasomal ubiquitin-dependent protein catabolic process"/>
    <property type="evidence" value="ECO:0007669"/>
    <property type="project" value="TreeGrafter"/>
</dbReference>
<dbReference type="EMBL" id="JBCNJP010000011">
    <property type="protein sequence ID" value="KAK9070933.1"/>
    <property type="molecule type" value="Genomic_DNA"/>
</dbReference>
<keyword evidence="4" id="KW-0611">Plant defense</keyword>
<dbReference type="GO" id="GO:0006896">
    <property type="term" value="P:Golgi to vacuole transport"/>
    <property type="evidence" value="ECO:0007669"/>
    <property type="project" value="UniProtKB-ARBA"/>
</dbReference>
<dbReference type="Proteomes" id="UP001408789">
    <property type="component" value="Unassembled WGS sequence"/>
</dbReference>
<dbReference type="GO" id="GO:0007030">
    <property type="term" value="P:Golgi organization"/>
    <property type="evidence" value="ECO:0007669"/>
    <property type="project" value="UniProtKB-ARBA"/>
</dbReference>
<accession>A0AAP0H145</accession>
<keyword evidence="3 12" id="KW-0812">Transmembrane</keyword>
<keyword evidence="8 12" id="KW-0472">Membrane</keyword>
<dbReference type="PROSITE" id="PS50192">
    <property type="entry name" value="T_SNARE"/>
    <property type="match status" value="1"/>
</dbReference>
<dbReference type="FunFam" id="1.20.58.70:FF:000010">
    <property type="entry name" value="Syntaxin-43"/>
    <property type="match status" value="1"/>
</dbReference>
<dbReference type="InterPro" id="IPR010989">
    <property type="entry name" value="SNARE"/>
</dbReference>
<dbReference type="FunFam" id="3.80.10.10:FF:000276">
    <property type="entry name" value="F-box/LRR-repeat protein 3"/>
    <property type="match status" value="1"/>
</dbReference>
<dbReference type="InterPro" id="IPR006012">
    <property type="entry name" value="Syntaxin/epimorphin_CS"/>
</dbReference>
<evidence type="ECO:0000256" key="2">
    <source>
        <dbReference type="ARBA" id="ARBA00022448"/>
    </source>
</evidence>
<dbReference type="GO" id="GO:0009863">
    <property type="term" value="P:salicylic acid mediated signaling pathway"/>
    <property type="evidence" value="ECO:0007669"/>
    <property type="project" value="UniProtKB-ARBA"/>
</dbReference>
<protein>
    <recommendedName>
        <fullName evidence="13">t-SNARE coiled-coil homology domain-containing protein</fullName>
    </recommendedName>
</protein>
<keyword evidence="6 12" id="KW-1133">Transmembrane helix</keyword>
<evidence type="ECO:0000256" key="9">
    <source>
        <dbReference type="ARBA" id="ARBA00037801"/>
    </source>
</evidence>
<dbReference type="GO" id="GO:0098629">
    <property type="term" value="P:trans-Golgi network membrane organization"/>
    <property type="evidence" value="ECO:0007669"/>
    <property type="project" value="UniProtKB-ARBA"/>
</dbReference>
<evidence type="ECO:0000256" key="1">
    <source>
        <dbReference type="ARBA" id="ARBA00009063"/>
    </source>
</evidence>
<dbReference type="Pfam" id="PF25372">
    <property type="entry name" value="DUF7885"/>
    <property type="match status" value="2"/>
</dbReference>